<dbReference type="InterPro" id="IPR012309">
    <property type="entry name" value="DNA_ligase_ATP-dep_C"/>
</dbReference>
<comment type="catalytic activity">
    <reaction evidence="12">
        <text>ATP + (deoxyribonucleotide)n-3'-hydroxyl + 5'-phospho-(deoxyribonucleotide)m = (deoxyribonucleotide)n+m + AMP + diphosphate.</text>
        <dbReference type="EC" id="6.5.1.1"/>
    </reaction>
</comment>
<dbReference type="Gene3D" id="3.30.470.30">
    <property type="entry name" value="DNA ligase/mRNA capping enzyme"/>
    <property type="match status" value="1"/>
</dbReference>
<evidence type="ECO:0000259" key="14">
    <source>
        <dbReference type="PROSITE" id="PS50160"/>
    </source>
</evidence>
<dbReference type="InterPro" id="IPR050191">
    <property type="entry name" value="ATP-dep_DNA_ligase"/>
</dbReference>
<evidence type="ECO:0000256" key="7">
    <source>
        <dbReference type="ARBA" id="ARBA00022763"/>
    </source>
</evidence>
<keyword evidence="10" id="KW-0234">DNA repair</keyword>
<dbReference type="PANTHER" id="PTHR45674">
    <property type="entry name" value="DNA LIGASE 1/3 FAMILY MEMBER"/>
    <property type="match status" value="1"/>
</dbReference>
<dbReference type="InterPro" id="IPR012340">
    <property type="entry name" value="NA-bd_OB-fold"/>
</dbReference>
<dbReference type="InterPro" id="IPR000977">
    <property type="entry name" value="DNA_ligase_ATP-dep"/>
</dbReference>
<dbReference type="GO" id="GO:0051301">
    <property type="term" value="P:cell division"/>
    <property type="evidence" value="ECO:0007669"/>
    <property type="project" value="UniProtKB-KW"/>
</dbReference>
<dbReference type="SUPFAM" id="SSF50249">
    <property type="entry name" value="Nucleic acid-binding proteins"/>
    <property type="match status" value="1"/>
</dbReference>
<dbReference type="CDD" id="cd07901">
    <property type="entry name" value="Adenylation_DNA_ligase_Arch_LigB"/>
    <property type="match status" value="1"/>
</dbReference>
<dbReference type="GO" id="GO:0006273">
    <property type="term" value="P:lagging strand elongation"/>
    <property type="evidence" value="ECO:0007669"/>
    <property type="project" value="TreeGrafter"/>
</dbReference>
<evidence type="ECO:0000256" key="5">
    <source>
        <dbReference type="ARBA" id="ARBA00022705"/>
    </source>
</evidence>
<keyword evidence="6" id="KW-0547">Nucleotide-binding</keyword>
<keyword evidence="5" id="KW-0235">DNA replication</keyword>
<dbReference type="GO" id="GO:0006281">
    <property type="term" value="P:DNA repair"/>
    <property type="evidence" value="ECO:0007669"/>
    <property type="project" value="UniProtKB-KW"/>
</dbReference>
<dbReference type="InterPro" id="IPR036599">
    <property type="entry name" value="DNA_ligase_N_sf"/>
</dbReference>
<dbReference type="GO" id="GO:0006310">
    <property type="term" value="P:DNA recombination"/>
    <property type="evidence" value="ECO:0007669"/>
    <property type="project" value="UniProtKB-KW"/>
</dbReference>
<evidence type="ECO:0000256" key="6">
    <source>
        <dbReference type="ARBA" id="ARBA00022741"/>
    </source>
</evidence>
<evidence type="ECO:0000256" key="11">
    <source>
        <dbReference type="ARBA" id="ARBA00023306"/>
    </source>
</evidence>
<keyword evidence="11" id="KW-0131">Cell cycle</keyword>
<dbReference type="Pfam" id="PF04679">
    <property type="entry name" value="DNA_ligase_A_C"/>
    <property type="match status" value="1"/>
</dbReference>
<feature type="domain" description="ATP-dependent DNA ligase family profile" evidence="14">
    <location>
        <begin position="338"/>
        <end position="464"/>
    </location>
</feature>
<evidence type="ECO:0000256" key="3">
    <source>
        <dbReference type="ARBA" id="ARBA00022598"/>
    </source>
</evidence>
<dbReference type="GO" id="GO:0071897">
    <property type="term" value="P:DNA biosynthetic process"/>
    <property type="evidence" value="ECO:0007669"/>
    <property type="project" value="InterPro"/>
</dbReference>
<name>A0A2M6YQQ9_9BACT</name>
<dbReference type="PANTHER" id="PTHR45674:SF4">
    <property type="entry name" value="DNA LIGASE 1"/>
    <property type="match status" value="1"/>
</dbReference>
<comment type="caution">
    <text evidence="15">The sequence shown here is derived from an EMBL/GenBank/DDBJ whole genome shotgun (WGS) entry which is preliminary data.</text>
</comment>
<dbReference type="PROSITE" id="PS50160">
    <property type="entry name" value="DNA_LIGASE_A3"/>
    <property type="match status" value="1"/>
</dbReference>
<comment type="similarity">
    <text evidence="1 13">Belongs to the ATP-dependent DNA ligase family.</text>
</comment>
<protein>
    <recommendedName>
        <fullName evidence="2">DNA ligase (ATP)</fullName>
        <ecNumber evidence="2">6.5.1.1</ecNumber>
    </recommendedName>
</protein>
<dbReference type="GO" id="GO:0003910">
    <property type="term" value="F:DNA ligase (ATP) activity"/>
    <property type="evidence" value="ECO:0007669"/>
    <property type="project" value="UniProtKB-EC"/>
</dbReference>
<dbReference type="AlphaFoldDB" id="A0A2M6YQQ9"/>
<dbReference type="NCBIfam" id="TIGR00574">
    <property type="entry name" value="dnl1"/>
    <property type="match status" value="1"/>
</dbReference>
<evidence type="ECO:0000313" key="15">
    <source>
        <dbReference type="EMBL" id="PIU33675.1"/>
    </source>
</evidence>
<keyword evidence="3 15" id="KW-0436">Ligase</keyword>
<dbReference type="Proteomes" id="UP000229502">
    <property type="component" value="Unassembled WGS sequence"/>
</dbReference>
<sequence length="587" mass="65648">MKITEILAELFKECSAEEIDKVCYLSLGRLLPAYEGLEFQMAGRLMERAISKALGLEVEKVAKEYKKIGDLGEAAQKLKVQSSIPKGFPEGGKFKVQSLFGNTREGKDLGGLGVLRVYERLLEIAKEAGAGSVERKVDKMAALLEDLDGLSVRFVVRIPLGKLRMGFSEMTVLDALSWMVKGDKSLRHELEDAYNVVADIGEIAKRVKCSGNVKGIKPKIGTPIVSALAQRLGTVEEMLEKAGSEKEGVALEPKYDGERLQLHMGAVRDLGDMGVRIFTRSLENVTHMFPEIVEAAKKEVKTREAILDSEGVGIDPKTGKFVPFQETIKRKRKHGIGEAAKEIPFKCFVFDIMYKDGTDLIKIPFIERRKLLEKVLPPNNKTLILTPQIVTKDPKEMRKFHEEQIKIGLEGAMVKKLHAPYDPGRRGFTWVKFKQEETKKGGGLADTIDAVVMGVTRGEGKRAGFGVGACLVGIRRGEHYVTITNIGTGLTDEQFRELKKRSDKFKVKEKPESYLVEKNHTPDFWIKPGIVVEIQADNITKSPTHTAGLALRFPRLVRFRDDKPPEKITSLKEVEELYRLQFGKGRR</sequence>
<evidence type="ECO:0000256" key="10">
    <source>
        <dbReference type="ARBA" id="ARBA00023204"/>
    </source>
</evidence>
<dbReference type="GO" id="GO:0003677">
    <property type="term" value="F:DNA binding"/>
    <property type="evidence" value="ECO:0007669"/>
    <property type="project" value="InterPro"/>
</dbReference>
<reference evidence="16" key="1">
    <citation type="submission" date="2017-09" db="EMBL/GenBank/DDBJ databases">
        <title>Depth-based differentiation of microbial function through sediment-hosted aquifers and enrichment of novel symbionts in the deep terrestrial subsurface.</title>
        <authorList>
            <person name="Probst A.J."/>
            <person name="Ladd B."/>
            <person name="Jarett J.K."/>
            <person name="Geller-Mcgrath D.E."/>
            <person name="Sieber C.M.K."/>
            <person name="Emerson J.B."/>
            <person name="Anantharaman K."/>
            <person name="Thomas B.C."/>
            <person name="Malmstrom R."/>
            <person name="Stieglmeier M."/>
            <person name="Klingl A."/>
            <person name="Woyke T."/>
            <person name="Ryan C.M."/>
            <person name="Banfield J.F."/>
        </authorList>
    </citation>
    <scope>NUCLEOTIDE SEQUENCE [LARGE SCALE GENOMIC DNA]</scope>
</reference>
<keyword evidence="4" id="KW-0132">Cell division</keyword>
<proteinExistence type="inferred from homology"/>
<dbReference type="SUPFAM" id="SSF56091">
    <property type="entry name" value="DNA ligase/mRNA capping enzyme, catalytic domain"/>
    <property type="match status" value="1"/>
</dbReference>
<accession>A0A2M6YQQ9</accession>
<gene>
    <name evidence="15" type="ORF">COT03_02775</name>
</gene>
<dbReference type="EC" id="6.5.1.1" evidence="2"/>
<keyword evidence="8" id="KW-0067">ATP-binding</keyword>
<keyword evidence="7" id="KW-0227">DNA damage</keyword>
<evidence type="ECO:0000313" key="16">
    <source>
        <dbReference type="Proteomes" id="UP000229502"/>
    </source>
</evidence>
<keyword evidence="9" id="KW-0233">DNA recombination</keyword>
<dbReference type="Pfam" id="PF04675">
    <property type="entry name" value="DNA_ligase_A_N"/>
    <property type="match status" value="1"/>
</dbReference>
<dbReference type="Pfam" id="PF01068">
    <property type="entry name" value="DNA_ligase_A_M"/>
    <property type="match status" value="1"/>
</dbReference>
<dbReference type="Gene3D" id="2.40.50.140">
    <property type="entry name" value="Nucleic acid-binding proteins"/>
    <property type="match status" value="1"/>
</dbReference>
<dbReference type="InterPro" id="IPR012310">
    <property type="entry name" value="DNA_ligase_ATP-dep_cent"/>
</dbReference>
<dbReference type="SUPFAM" id="SSF117018">
    <property type="entry name" value="ATP-dependent DNA ligase DNA-binding domain"/>
    <property type="match status" value="1"/>
</dbReference>
<evidence type="ECO:0000256" key="12">
    <source>
        <dbReference type="ARBA" id="ARBA00034003"/>
    </source>
</evidence>
<dbReference type="GO" id="GO:0005524">
    <property type="term" value="F:ATP binding"/>
    <property type="evidence" value="ECO:0007669"/>
    <property type="project" value="UniProtKB-KW"/>
</dbReference>
<evidence type="ECO:0000256" key="4">
    <source>
        <dbReference type="ARBA" id="ARBA00022618"/>
    </source>
</evidence>
<dbReference type="EMBL" id="PEWZ01000133">
    <property type="protein sequence ID" value="PIU33675.1"/>
    <property type="molecule type" value="Genomic_DNA"/>
</dbReference>
<organism evidence="15 16">
    <name type="scientific">Candidatus Shapirobacteria bacterium CG07_land_8_20_14_0_80_39_18</name>
    <dbReference type="NCBI Taxonomy" id="1974882"/>
    <lineage>
        <taxon>Bacteria</taxon>
        <taxon>Candidatus Shapironibacteriota</taxon>
    </lineage>
</organism>
<evidence type="ECO:0000256" key="8">
    <source>
        <dbReference type="ARBA" id="ARBA00022840"/>
    </source>
</evidence>
<dbReference type="Gene3D" id="1.10.3260.10">
    <property type="entry name" value="DNA ligase, ATP-dependent, N-terminal domain"/>
    <property type="match status" value="1"/>
</dbReference>
<evidence type="ECO:0000256" key="13">
    <source>
        <dbReference type="RuleBase" id="RU004196"/>
    </source>
</evidence>
<dbReference type="InterPro" id="IPR012308">
    <property type="entry name" value="DNA_ligase_ATP-dep_N"/>
</dbReference>
<evidence type="ECO:0000256" key="1">
    <source>
        <dbReference type="ARBA" id="ARBA00007572"/>
    </source>
</evidence>
<evidence type="ECO:0000256" key="9">
    <source>
        <dbReference type="ARBA" id="ARBA00023172"/>
    </source>
</evidence>
<evidence type="ECO:0000256" key="2">
    <source>
        <dbReference type="ARBA" id="ARBA00012727"/>
    </source>
</evidence>